<organism evidence="4 5">
    <name type="scientific">Ornatilinea apprima</name>
    <dbReference type="NCBI Taxonomy" id="1134406"/>
    <lineage>
        <taxon>Bacteria</taxon>
        <taxon>Bacillati</taxon>
        <taxon>Chloroflexota</taxon>
        <taxon>Anaerolineae</taxon>
        <taxon>Anaerolineales</taxon>
        <taxon>Anaerolineaceae</taxon>
        <taxon>Ornatilinea</taxon>
    </lineage>
</organism>
<dbReference type="STRING" id="1134406.ADN00_15090"/>
<sequence length="133" mass="15078">MTRGLNKVMIIGYLGRDPEMRYTPSGRPVTTFSVGTSRTWTTAEGDRRSETEWFNVVTWGNLAEICKQYLSKGQQVYIDGRLQTRRWEDTSGAKHTTVEIVANEMMMLGDRPDSGASHADAAFETNEEDTFPY</sequence>
<dbReference type="RefSeq" id="WP_075063867.1">
    <property type="nucleotide sequence ID" value="NZ_LGCL01000039.1"/>
</dbReference>
<evidence type="ECO:0000256" key="3">
    <source>
        <dbReference type="PIRNR" id="PIRNR002070"/>
    </source>
</evidence>
<proteinExistence type="inferred from homology"/>
<evidence type="ECO:0000256" key="1">
    <source>
        <dbReference type="ARBA" id="ARBA00023125"/>
    </source>
</evidence>
<comment type="subunit">
    <text evidence="2">Homotetramer.</text>
</comment>
<gene>
    <name evidence="4" type="ORF">ADN00_15090</name>
</gene>
<dbReference type="Proteomes" id="UP000050417">
    <property type="component" value="Unassembled WGS sequence"/>
</dbReference>
<keyword evidence="5" id="KW-1185">Reference proteome</keyword>
<dbReference type="GO" id="GO:0003697">
    <property type="term" value="F:single-stranded DNA binding"/>
    <property type="evidence" value="ECO:0007669"/>
    <property type="project" value="UniProtKB-UniRule"/>
</dbReference>
<dbReference type="PIRSF" id="PIRSF002070">
    <property type="entry name" value="SSB"/>
    <property type="match status" value="1"/>
</dbReference>
<dbReference type="Pfam" id="PF00436">
    <property type="entry name" value="SSB"/>
    <property type="match status" value="1"/>
</dbReference>
<dbReference type="PANTHER" id="PTHR10302:SF27">
    <property type="entry name" value="SINGLE-STRANDED DNA-BINDING PROTEIN"/>
    <property type="match status" value="1"/>
</dbReference>
<dbReference type="NCBIfam" id="TIGR00621">
    <property type="entry name" value="ssb"/>
    <property type="match status" value="1"/>
</dbReference>
<dbReference type="PANTHER" id="PTHR10302">
    <property type="entry name" value="SINGLE-STRANDED DNA-BINDING PROTEIN"/>
    <property type="match status" value="1"/>
</dbReference>
<dbReference type="AlphaFoldDB" id="A0A0P6XR98"/>
<comment type="caution">
    <text evidence="2">Lacks conserved residue(s) required for the propagation of feature annotation.</text>
</comment>
<name>A0A0P6XR98_9CHLR</name>
<dbReference type="PATRIC" id="fig|1134406.4.peg.720"/>
<dbReference type="Gene3D" id="2.40.50.140">
    <property type="entry name" value="Nucleic acid-binding proteins"/>
    <property type="match status" value="1"/>
</dbReference>
<evidence type="ECO:0000313" key="5">
    <source>
        <dbReference type="Proteomes" id="UP000050417"/>
    </source>
</evidence>
<reference evidence="4 5" key="1">
    <citation type="submission" date="2015-07" db="EMBL/GenBank/DDBJ databases">
        <title>Genome sequence of Ornatilinea apprima DSM 23815.</title>
        <authorList>
            <person name="Hemp J."/>
            <person name="Ward L.M."/>
            <person name="Pace L.A."/>
            <person name="Fischer W.W."/>
        </authorList>
    </citation>
    <scope>NUCLEOTIDE SEQUENCE [LARGE SCALE GENOMIC DNA]</scope>
    <source>
        <strain evidence="4 5">P3M-1</strain>
    </source>
</reference>
<keyword evidence="1 2" id="KW-0238">DNA-binding</keyword>
<dbReference type="GO" id="GO:0009295">
    <property type="term" value="C:nucleoid"/>
    <property type="evidence" value="ECO:0007669"/>
    <property type="project" value="TreeGrafter"/>
</dbReference>
<dbReference type="CDD" id="cd04496">
    <property type="entry name" value="SSB_OBF"/>
    <property type="match status" value="1"/>
</dbReference>
<dbReference type="SUPFAM" id="SSF50249">
    <property type="entry name" value="Nucleic acid-binding proteins"/>
    <property type="match status" value="1"/>
</dbReference>
<accession>A0A0P6XR98</accession>
<comment type="caution">
    <text evidence="4">The sequence shown here is derived from an EMBL/GenBank/DDBJ whole genome shotgun (WGS) entry which is preliminary data.</text>
</comment>
<dbReference type="GO" id="GO:0006260">
    <property type="term" value="P:DNA replication"/>
    <property type="evidence" value="ECO:0007669"/>
    <property type="project" value="InterPro"/>
</dbReference>
<dbReference type="OrthoDB" id="9809878at2"/>
<evidence type="ECO:0000313" key="4">
    <source>
        <dbReference type="EMBL" id="KPL72158.1"/>
    </source>
</evidence>
<dbReference type="InterPro" id="IPR012340">
    <property type="entry name" value="NA-bd_OB-fold"/>
</dbReference>
<dbReference type="EMBL" id="LGCL01000039">
    <property type="protein sequence ID" value="KPL72158.1"/>
    <property type="molecule type" value="Genomic_DNA"/>
</dbReference>
<protein>
    <recommendedName>
        <fullName evidence="2 3">Single-stranded DNA-binding protein</fullName>
        <shortName evidence="2">SSB</shortName>
    </recommendedName>
</protein>
<evidence type="ECO:0000256" key="2">
    <source>
        <dbReference type="HAMAP-Rule" id="MF_00984"/>
    </source>
</evidence>
<dbReference type="PROSITE" id="PS50935">
    <property type="entry name" value="SSB"/>
    <property type="match status" value="1"/>
</dbReference>
<dbReference type="HAMAP" id="MF_00984">
    <property type="entry name" value="SSB"/>
    <property type="match status" value="1"/>
</dbReference>
<dbReference type="InterPro" id="IPR000424">
    <property type="entry name" value="Primosome_PriB/ssb"/>
</dbReference>
<dbReference type="InterPro" id="IPR011344">
    <property type="entry name" value="ssDNA-bd"/>
</dbReference>